<sequence length="304" mass="33397">MTRRPIIIDTDPGIDDAVAIAIALNSEELDVKLISTVAGNVDVEKTTRNALKLVTFLGKETPVAKGADRPLLKELETASDVHGESGMDGYEFPESQNKELSIHAVEALKKYILASPEKITLVPIAALTNIALLFTMYPEVKENIEEIVMMGGTLSRGNTNSIAEFNTYVDPHAAQMVFQAGVPITMVGLDVTDTAVLTSVENEQIKTYGKVGEMFYALFQHYRGGSLKSGLKMHDVCAIAYLLQPEMFKTQLTHAEIQLEGPAAGAVIADLKMNYHTTTNVSVCLEIDVEKFRHWTLKELQKNQ</sequence>
<dbReference type="GO" id="GO:0045437">
    <property type="term" value="F:uridine nucleosidase activity"/>
    <property type="evidence" value="ECO:0007669"/>
    <property type="project" value="UniProtKB-ARBA"/>
</dbReference>
<dbReference type="InterPro" id="IPR036452">
    <property type="entry name" value="Ribo_hydro-like"/>
</dbReference>
<dbReference type="Pfam" id="PF01156">
    <property type="entry name" value="IU_nuc_hydro"/>
    <property type="match status" value="1"/>
</dbReference>
<dbReference type="InterPro" id="IPR015910">
    <property type="entry name" value="I/U_nuclsd_hydro_CS"/>
</dbReference>
<keyword evidence="1 4" id="KW-0378">Hydrolase</keyword>
<organism evidence="4 5">
    <name type="scientific">Carnobacterium maltaromaticum</name>
    <name type="common">Carnobacterium piscicola</name>
    <dbReference type="NCBI Taxonomy" id="2751"/>
    <lineage>
        <taxon>Bacteria</taxon>
        <taxon>Bacillati</taxon>
        <taxon>Bacillota</taxon>
        <taxon>Bacilli</taxon>
        <taxon>Lactobacillales</taxon>
        <taxon>Carnobacteriaceae</taxon>
        <taxon>Carnobacterium</taxon>
    </lineage>
</organism>
<dbReference type="PROSITE" id="PS01247">
    <property type="entry name" value="IUNH"/>
    <property type="match status" value="1"/>
</dbReference>
<evidence type="ECO:0000313" key="5">
    <source>
        <dbReference type="Proteomes" id="UP001290462"/>
    </source>
</evidence>
<protein>
    <submittedName>
        <fullName evidence="4">Ribonucleoside hydrolase RihC</fullName>
        <ecNumber evidence="4">3.2.2.-</ecNumber>
    </submittedName>
</protein>
<dbReference type="EC" id="3.2.2.-" evidence="4"/>
<dbReference type="Proteomes" id="UP001290462">
    <property type="component" value="Unassembled WGS sequence"/>
</dbReference>
<dbReference type="SUPFAM" id="SSF53590">
    <property type="entry name" value="Nucleoside hydrolase"/>
    <property type="match status" value="1"/>
</dbReference>
<dbReference type="AlphaFoldDB" id="A0AAW9K686"/>
<evidence type="ECO:0000256" key="2">
    <source>
        <dbReference type="ARBA" id="ARBA00023295"/>
    </source>
</evidence>
<dbReference type="NCBIfam" id="NF008036">
    <property type="entry name" value="PRK10768.1"/>
    <property type="match status" value="1"/>
</dbReference>
<evidence type="ECO:0000313" key="4">
    <source>
        <dbReference type="EMBL" id="MDZ5760216.1"/>
    </source>
</evidence>
<name>A0AAW9K686_CARML</name>
<dbReference type="GO" id="GO:0006152">
    <property type="term" value="P:purine nucleoside catabolic process"/>
    <property type="evidence" value="ECO:0007669"/>
    <property type="project" value="TreeGrafter"/>
</dbReference>
<accession>A0AAW9K686</accession>
<feature type="domain" description="Inosine/uridine-preferring nucleoside hydrolase" evidence="3">
    <location>
        <begin position="6"/>
        <end position="293"/>
    </location>
</feature>
<evidence type="ECO:0000259" key="3">
    <source>
        <dbReference type="Pfam" id="PF01156"/>
    </source>
</evidence>
<gene>
    <name evidence="4" type="primary">rihC</name>
    <name evidence="4" type="ORF">RAK27_16380</name>
</gene>
<proteinExistence type="predicted"/>
<dbReference type="Gene3D" id="3.90.245.10">
    <property type="entry name" value="Ribonucleoside hydrolase-like"/>
    <property type="match status" value="1"/>
</dbReference>
<dbReference type="InterPro" id="IPR023186">
    <property type="entry name" value="IUNH"/>
</dbReference>
<reference evidence="4" key="1">
    <citation type="submission" date="2023-08" db="EMBL/GenBank/DDBJ databases">
        <title>Genomic characterization of piscicolin 126 produced by Carnobacterium maltaromaticum CM22 strain isolated from salmon (Salmo salar).</title>
        <authorList>
            <person name="Gonzalez-Gragera E."/>
            <person name="Garcia-Lopez J.D."/>
            <person name="Teso-Perez C."/>
            <person name="Gimenez-Hernandez I."/>
            <person name="Peralta-Sanchez J.M."/>
            <person name="Valdivia E."/>
            <person name="Montalban-Lopez M."/>
            <person name="Martin-Platero A.M."/>
            <person name="Banos A."/>
            <person name="Martinez-Bueno M."/>
        </authorList>
    </citation>
    <scope>NUCLEOTIDE SEQUENCE</scope>
    <source>
        <strain evidence="4">CM22</strain>
    </source>
</reference>
<keyword evidence="2 4" id="KW-0326">Glycosidase</keyword>
<dbReference type="RefSeq" id="WP_015076088.1">
    <property type="nucleotide sequence ID" value="NZ_BJOJ01000004.1"/>
</dbReference>
<dbReference type="GO" id="GO:0008477">
    <property type="term" value="F:purine nucleosidase activity"/>
    <property type="evidence" value="ECO:0007669"/>
    <property type="project" value="TreeGrafter"/>
</dbReference>
<dbReference type="GO" id="GO:0005829">
    <property type="term" value="C:cytosol"/>
    <property type="evidence" value="ECO:0007669"/>
    <property type="project" value="TreeGrafter"/>
</dbReference>
<dbReference type="CDD" id="cd02651">
    <property type="entry name" value="nuc_hydro_IU_UC_XIUA"/>
    <property type="match status" value="1"/>
</dbReference>
<dbReference type="PANTHER" id="PTHR12304">
    <property type="entry name" value="INOSINE-URIDINE PREFERRING NUCLEOSIDE HYDROLASE"/>
    <property type="match status" value="1"/>
</dbReference>
<evidence type="ECO:0000256" key="1">
    <source>
        <dbReference type="ARBA" id="ARBA00022801"/>
    </source>
</evidence>
<comment type="caution">
    <text evidence="4">The sequence shown here is derived from an EMBL/GenBank/DDBJ whole genome shotgun (WGS) entry which is preliminary data.</text>
</comment>
<dbReference type="EMBL" id="JAVBVO010000005">
    <property type="protein sequence ID" value="MDZ5760216.1"/>
    <property type="molecule type" value="Genomic_DNA"/>
</dbReference>
<dbReference type="PANTHER" id="PTHR12304:SF15">
    <property type="entry name" value="NON-SPECIFIC RIBONUCLEOSIDE HYDROLASE RIHC"/>
    <property type="match status" value="1"/>
</dbReference>
<dbReference type="InterPro" id="IPR001910">
    <property type="entry name" value="Inosine/uridine_hydrolase_dom"/>
</dbReference>